<protein>
    <submittedName>
        <fullName evidence="2">Uncharacterized protein</fullName>
    </submittedName>
</protein>
<name>A0A8J3A1W7_9PROT</name>
<proteinExistence type="predicted"/>
<feature type="region of interest" description="Disordered" evidence="1">
    <location>
        <begin position="1"/>
        <end position="20"/>
    </location>
</feature>
<evidence type="ECO:0000313" key="3">
    <source>
        <dbReference type="Proteomes" id="UP000621856"/>
    </source>
</evidence>
<sequence length="80" mass="8455">MLAAFACRDTQAQRLGSSSGQKDYVPARIVSAIFSGYAPYGLTVLIDLVLLSSLGSANDDKVVGSEIKKQSEKPVFSSVT</sequence>
<gene>
    <name evidence="2" type="ORF">GCM10011355_15150</name>
</gene>
<dbReference type="AlphaFoldDB" id="A0A8J3A1W7"/>
<evidence type="ECO:0000256" key="1">
    <source>
        <dbReference type="SAM" id="MobiDB-lite"/>
    </source>
</evidence>
<organism evidence="2 3">
    <name type="scientific">Aquisalinus luteolus</name>
    <dbReference type="NCBI Taxonomy" id="1566827"/>
    <lineage>
        <taxon>Bacteria</taxon>
        <taxon>Pseudomonadati</taxon>
        <taxon>Pseudomonadota</taxon>
        <taxon>Alphaproteobacteria</taxon>
        <taxon>Parvularculales</taxon>
        <taxon>Parvularculaceae</taxon>
        <taxon>Aquisalinus</taxon>
    </lineage>
</organism>
<evidence type="ECO:0000313" key="2">
    <source>
        <dbReference type="EMBL" id="GGH96381.1"/>
    </source>
</evidence>
<dbReference type="EMBL" id="BMGZ01000001">
    <property type="protein sequence ID" value="GGH96381.1"/>
    <property type="molecule type" value="Genomic_DNA"/>
</dbReference>
<dbReference type="Proteomes" id="UP000621856">
    <property type="component" value="Unassembled WGS sequence"/>
</dbReference>
<reference evidence="2" key="2">
    <citation type="submission" date="2020-09" db="EMBL/GenBank/DDBJ databases">
        <authorList>
            <person name="Sun Q."/>
            <person name="Zhou Y."/>
        </authorList>
    </citation>
    <scope>NUCLEOTIDE SEQUENCE</scope>
    <source>
        <strain evidence="2">CGMCC 1.14984</strain>
    </source>
</reference>
<reference evidence="2" key="1">
    <citation type="journal article" date="2014" name="Int. J. Syst. Evol. Microbiol.">
        <title>Complete genome sequence of Corynebacterium casei LMG S-19264T (=DSM 44701T), isolated from a smear-ripened cheese.</title>
        <authorList>
            <consortium name="US DOE Joint Genome Institute (JGI-PGF)"/>
            <person name="Walter F."/>
            <person name="Albersmeier A."/>
            <person name="Kalinowski J."/>
            <person name="Ruckert C."/>
        </authorList>
    </citation>
    <scope>NUCLEOTIDE SEQUENCE</scope>
    <source>
        <strain evidence="2">CGMCC 1.14984</strain>
    </source>
</reference>
<comment type="caution">
    <text evidence="2">The sequence shown here is derived from an EMBL/GenBank/DDBJ whole genome shotgun (WGS) entry which is preliminary data.</text>
</comment>
<accession>A0A8J3A1W7</accession>
<feature type="compositionally biased region" description="Polar residues" evidence="1">
    <location>
        <begin position="10"/>
        <end position="20"/>
    </location>
</feature>